<keyword evidence="5 7" id="KW-1133">Transmembrane helix</keyword>
<dbReference type="InterPro" id="IPR015414">
    <property type="entry name" value="TMEM64"/>
</dbReference>
<reference evidence="11" key="1">
    <citation type="journal article" date="2019" name="Int. J. Syst. Evol. Microbiol.">
        <title>The Global Catalogue of Microorganisms (GCM) 10K type strain sequencing project: providing services to taxonomists for standard genome sequencing and annotation.</title>
        <authorList>
            <consortium name="The Broad Institute Genomics Platform"/>
            <consortium name="The Broad Institute Genome Sequencing Center for Infectious Disease"/>
            <person name="Wu L."/>
            <person name="Ma J."/>
        </authorList>
    </citation>
    <scope>NUCLEOTIDE SEQUENCE [LARGE SCALE GENOMIC DNA]</scope>
    <source>
        <strain evidence="11">JCM 7356</strain>
    </source>
</reference>
<evidence type="ECO:0000256" key="7">
    <source>
        <dbReference type="RuleBase" id="RU366058"/>
    </source>
</evidence>
<evidence type="ECO:0000313" key="11">
    <source>
        <dbReference type="Proteomes" id="UP001500305"/>
    </source>
</evidence>
<dbReference type="RefSeq" id="WP_344640820.1">
    <property type="nucleotide sequence ID" value="NZ_BAAATR010000053.1"/>
</dbReference>
<name>A0ABP5RU68_9ACTN</name>
<dbReference type="Proteomes" id="UP001500305">
    <property type="component" value="Unassembled WGS sequence"/>
</dbReference>
<feature type="domain" description="VTT" evidence="9">
    <location>
        <begin position="89"/>
        <end position="206"/>
    </location>
</feature>
<proteinExistence type="inferred from homology"/>
<feature type="transmembrane region" description="Helical" evidence="7">
    <location>
        <begin position="38"/>
        <end position="58"/>
    </location>
</feature>
<evidence type="ECO:0000313" key="10">
    <source>
        <dbReference type="EMBL" id="GAA2275984.1"/>
    </source>
</evidence>
<protein>
    <recommendedName>
        <fullName evidence="7">TVP38/TMEM64 family membrane protein</fullName>
    </recommendedName>
</protein>
<evidence type="ECO:0000256" key="8">
    <source>
        <dbReference type="SAM" id="MobiDB-lite"/>
    </source>
</evidence>
<keyword evidence="6 7" id="KW-0472">Membrane</keyword>
<evidence type="ECO:0000256" key="1">
    <source>
        <dbReference type="ARBA" id="ARBA00004651"/>
    </source>
</evidence>
<gene>
    <name evidence="10" type="ORF">GCM10010430_72390</name>
</gene>
<organism evidence="10 11">
    <name type="scientific">Kitasatospora cystarginea</name>
    <dbReference type="NCBI Taxonomy" id="58350"/>
    <lineage>
        <taxon>Bacteria</taxon>
        <taxon>Bacillati</taxon>
        <taxon>Actinomycetota</taxon>
        <taxon>Actinomycetes</taxon>
        <taxon>Kitasatosporales</taxon>
        <taxon>Streptomycetaceae</taxon>
        <taxon>Kitasatospora</taxon>
    </lineage>
</organism>
<sequence length="264" mass="26963">MPHHSPPAGPALAAPPSPDARPTTGPGSSAASWIRSPWPRFALLLAILAAAAASLLFWDPTQLLTTGAPGLWRLPVFALVYALGTLVFVPKPALNTAAGLLLGVAWGLPLAVLGTTLGAAIAFVLGRVLGRDALRPLLRARVLAALDRRLTEQGFRSVLLLRIIPGVPFQAANYGAAFSGVGMLPFLSGTAVGVLPGTAAYVVAGATAGSPSSPAFLLSAAAIGLMTVLSLFSLWRASRRGAARKAFAAPGPELVGSGNEYSIH</sequence>
<comment type="caution">
    <text evidence="10">The sequence shown here is derived from an EMBL/GenBank/DDBJ whole genome shotgun (WGS) entry which is preliminary data.</text>
</comment>
<accession>A0ABP5RU68</accession>
<keyword evidence="4 7" id="KW-0812">Transmembrane</keyword>
<keyword evidence="11" id="KW-1185">Reference proteome</keyword>
<evidence type="ECO:0000256" key="6">
    <source>
        <dbReference type="ARBA" id="ARBA00023136"/>
    </source>
</evidence>
<keyword evidence="3 7" id="KW-1003">Cell membrane</keyword>
<dbReference type="PANTHER" id="PTHR12677:SF59">
    <property type="entry name" value="GOLGI APPARATUS MEMBRANE PROTEIN TVP38-RELATED"/>
    <property type="match status" value="1"/>
</dbReference>
<evidence type="ECO:0000256" key="2">
    <source>
        <dbReference type="ARBA" id="ARBA00008640"/>
    </source>
</evidence>
<feature type="compositionally biased region" description="Pro residues" evidence="8">
    <location>
        <begin position="1"/>
        <end position="19"/>
    </location>
</feature>
<dbReference type="InterPro" id="IPR032816">
    <property type="entry name" value="VTT_dom"/>
</dbReference>
<evidence type="ECO:0000259" key="9">
    <source>
        <dbReference type="Pfam" id="PF09335"/>
    </source>
</evidence>
<evidence type="ECO:0000256" key="4">
    <source>
        <dbReference type="ARBA" id="ARBA00022692"/>
    </source>
</evidence>
<feature type="transmembrane region" description="Helical" evidence="7">
    <location>
        <begin position="215"/>
        <end position="235"/>
    </location>
</feature>
<feature type="transmembrane region" description="Helical" evidence="7">
    <location>
        <begin position="101"/>
        <end position="125"/>
    </location>
</feature>
<comment type="subcellular location">
    <subcellularLocation>
        <location evidence="1 7">Cell membrane</location>
        <topology evidence="1 7">Multi-pass membrane protein</topology>
    </subcellularLocation>
</comment>
<dbReference type="EMBL" id="BAAATR010000053">
    <property type="protein sequence ID" value="GAA2275984.1"/>
    <property type="molecule type" value="Genomic_DNA"/>
</dbReference>
<dbReference type="PANTHER" id="PTHR12677">
    <property type="entry name" value="GOLGI APPARATUS MEMBRANE PROTEIN TVP38-RELATED"/>
    <property type="match status" value="1"/>
</dbReference>
<evidence type="ECO:0000256" key="5">
    <source>
        <dbReference type="ARBA" id="ARBA00022989"/>
    </source>
</evidence>
<feature type="region of interest" description="Disordered" evidence="8">
    <location>
        <begin position="1"/>
        <end position="28"/>
    </location>
</feature>
<feature type="transmembrane region" description="Helical" evidence="7">
    <location>
        <begin position="171"/>
        <end position="195"/>
    </location>
</feature>
<comment type="similarity">
    <text evidence="2 7">Belongs to the TVP38/TMEM64 family.</text>
</comment>
<evidence type="ECO:0000256" key="3">
    <source>
        <dbReference type="ARBA" id="ARBA00022475"/>
    </source>
</evidence>
<dbReference type="Pfam" id="PF09335">
    <property type="entry name" value="VTT_dom"/>
    <property type="match status" value="1"/>
</dbReference>
<feature type="transmembrane region" description="Helical" evidence="7">
    <location>
        <begin position="70"/>
        <end position="89"/>
    </location>
</feature>